<evidence type="ECO:0000313" key="2">
    <source>
        <dbReference type="Proteomes" id="UP000033140"/>
    </source>
</evidence>
<reference evidence="1 2" key="2">
    <citation type="journal article" date="2014" name="J. Gen. Appl. Microbiol.">
        <title>The early diverging ascomycetous budding yeast Saitoella complicata has three histone deacetylases belonging to the Clr6, Hos2, and Rpd3 lineages.</title>
        <authorList>
            <person name="Nishida H."/>
            <person name="Matsumoto T."/>
            <person name="Kondo S."/>
            <person name="Hamamoto M."/>
            <person name="Yoshikawa H."/>
        </authorList>
    </citation>
    <scope>NUCLEOTIDE SEQUENCE [LARGE SCALE GENOMIC DNA]</scope>
    <source>
        <strain evidence="1 2">NRRL Y-17804</strain>
    </source>
</reference>
<accession>A0A0E9ND83</accession>
<protein>
    <submittedName>
        <fullName evidence="1">Uncharacterized protein</fullName>
    </submittedName>
</protein>
<evidence type="ECO:0000313" key="1">
    <source>
        <dbReference type="EMBL" id="GAO47817.1"/>
    </source>
</evidence>
<dbReference type="EMBL" id="BACD03000011">
    <property type="protein sequence ID" value="GAO47817.1"/>
    <property type="molecule type" value="Genomic_DNA"/>
</dbReference>
<gene>
    <name evidence="1" type="ORF">G7K_2015-t1</name>
</gene>
<keyword evidence="2" id="KW-1185">Reference proteome</keyword>
<sequence>MPRCLSCHATPTSTTNEKKNVRSQACCSLRCFLTLSHALSIATLISLLDLPWPSLHGSNVNDDQRCLGYWLAAVETARRSCQLRFGGSLVQLGNLSVVAMDVADITMSAPSLSIRISREEGAELGLTR</sequence>
<dbReference type="Proteomes" id="UP000033140">
    <property type="component" value="Unassembled WGS sequence"/>
</dbReference>
<proteinExistence type="predicted"/>
<name>A0A0E9ND83_SAICN</name>
<organism evidence="1 2">
    <name type="scientific">Saitoella complicata (strain BCRC 22490 / CBS 7301 / JCM 7358 / NBRC 10748 / NRRL Y-17804)</name>
    <dbReference type="NCBI Taxonomy" id="698492"/>
    <lineage>
        <taxon>Eukaryota</taxon>
        <taxon>Fungi</taxon>
        <taxon>Dikarya</taxon>
        <taxon>Ascomycota</taxon>
        <taxon>Taphrinomycotina</taxon>
        <taxon>Taphrinomycotina incertae sedis</taxon>
        <taxon>Saitoella</taxon>
    </lineage>
</organism>
<reference evidence="1 2" key="1">
    <citation type="journal article" date="2011" name="J. Gen. Appl. Microbiol.">
        <title>Draft genome sequencing of the enigmatic yeast Saitoella complicata.</title>
        <authorList>
            <person name="Nishida H."/>
            <person name="Hamamoto M."/>
            <person name="Sugiyama J."/>
        </authorList>
    </citation>
    <scope>NUCLEOTIDE SEQUENCE [LARGE SCALE GENOMIC DNA]</scope>
    <source>
        <strain evidence="1 2">NRRL Y-17804</strain>
    </source>
</reference>
<reference evidence="1 2" key="3">
    <citation type="journal article" date="2015" name="Genome Announc.">
        <title>Draft Genome Sequence of the Archiascomycetous Yeast Saitoella complicata.</title>
        <authorList>
            <person name="Yamauchi K."/>
            <person name="Kondo S."/>
            <person name="Hamamoto M."/>
            <person name="Takahashi Y."/>
            <person name="Ogura Y."/>
            <person name="Hayashi T."/>
            <person name="Nishida H."/>
        </authorList>
    </citation>
    <scope>NUCLEOTIDE SEQUENCE [LARGE SCALE GENOMIC DNA]</scope>
    <source>
        <strain evidence="1 2">NRRL Y-17804</strain>
    </source>
</reference>
<dbReference type="AlphaFoldDB" id="A0A0E9ND83"/>
<comment type="caution">
    <text evidence="1">The sequence shown here is derived from an EMBL/GenBank/DDBJ whole genome shotgun (WGS) entry which is preliminary data.</text>
</comment>